<accession>A0A161IMR0</accession>
<dbReference type="OrthoDB" id="8549922at2"/>
<evidence type="ECO:0000313" key="8">
    <source>
        <dbReference type="Proteomes" id="UP000076794"/>
    </source>
</evidence>
<sequence>MPGRETALAGGENDQVDGTARVQGFQEKDVAAASATGDGAGTDGGVWQAVGLTADDATWRVTVAGPGPDAPGRVGVVLAGRSSGARLALPVEAGDDTLVAEVRRQDLAVFGPEVVDLWVHDDAGEGVRRRVSCAELGTGPLDGAGTDGATWYATKHGNLSVRLAPPVGSSRLRPTLTGARFVDGVWRLLVDGAGVRRGARLVARGRERTKIAVSVPLRSGSPGWEAEVTTEQLRAFGGEVVDLFVADEGETGDAVRVAADDVPVAVTSADSRTPYATRKNMASLRRKTAAEVIRDAGAFDDAHYRAQGPDLAPDEDPVDHYVRVGAAQGLDPSTMFDTTYYWRANPDVRAVNPFAHYCEFGWKELRNPSPQFDTWWYWSKHLTLPDESVAPLTHYEQVGRSANLSTRPERFPSRRFGTGQVLPTDRAVRRVCLFAAYDVDGIVDDYVVDYVRELSRFADVYYLADSAMAASELAKLEGVTKGAWAQRHGEYDFGSYRRLAERVGWDVLETYDELLLVNDSCYLLRPLDEVFARMDARPADWWGLQASTRKHASWDPHRAPISRAALDVLVDRVEPKQIDHVHVSSFFMAFRAPVVRDPEFRRYLGTVVGQPVRSNLFLRYEIGLSRWLVTHGHRFDTFVGDVYPYDPAGNGWYFRLLDQGFPLLKRQLLATNPFRVKDLGTWKQRILAKVPDAQVDLFERNLRRVVDPAALRATVDDVSAVTDRTEPETPADLLTDDEFRVADRRTVRRPELWVFPVDPTTQELTGNVRAVFEQVRQEPTIRKVVLRRDTPIDLDGANVEVVALASPAGQERLLQAGTVLVDVDLRSEVLYPVSGEFHNIVRLGSSGRDKRLEVADGENPADDARYRALLSSSKVETLALTAASYPMTFHQVWNTGSPRTDFILGDEPSLPADLAAELADLRATLAGRRLLLLVTDDDLERDHGLSSEERARLGEWFVQHGCVLGIRSRRLPGSLPASSPEGIPFLDLSGVTHPEVLYREATALLTDVSGSFVDFLVTGRPVLTFVPDVAPVSRRRVADLEDVFPGAVTRTFDELWAALDGLLTAQPDATYTFKRRLFHDHLDGASAARAVEKIRDLTEVYGVGKPFGERMA</sequence>
<comment type="subcellular location">
    <subcellularLocation>
        <location evidence="1">Cell membrane</location>
        <topology evidence="1">Peripheral membrane protein</topology>
    </subcellularLocation>
</comment>
<dbReference type="EMBL" id="CP014209">
    <property type="protein sequence ID" value="ANC31910.1"/>
    <property type="molecule type" value="Genomic_DNA"/>
</dbReference>
<dbReference type="InterPro" id="IPR043148">
    <property type="entry name" value="TagF_C"/>
</dbReference>
<dbReference type="Gene3D" id="3.40.50.11820">
    <property type="match status" value="1"/>
</dbReference>
<dbReference type="Pfam" id="PF04464">
    <property type="entry name" value="Glyphos_transf"/>
    <property type="match status" value="1"/>
</dbReference>
<dbReference type="GO" id="GO:0019350">
    <property type="term" value="P:teichoic acid biosynthetic process"/>
    <property type="evidence" value="ECO:0007669"/>
    <property type="project" value="UniProtKB-KW"/>
</dbReference>
<gene>
    <name evidence="7" type="ORF">I598_2370</name>
</gene>
<evidence type="ECO:0000256" key="4">
    <source>
        <dbReference type="ARBA" id="ARBA00022679"/>
    </source>
</evidence>
<keyword evidence="5" id="KW-0777">Teichoic acid biosynthesis</keyword>
<evidence type="ECO:0000256" key="2">
    <source>
        <dbReference type="ARBA" id="ARBA00010488"/>
    </source>
</evidence>
<keyword evidence="6" id="KW-0472">Membrane</keyword>
<dbReference type="InterPro" id="IPR043149">
    <property type="entry name" value="TagF_N"/>
</dbReference>
<comment type="similarity">
    <text evidence="2">Belongs to the CDP-glycerol glycerophosphotransferase family.</text>
</comment>
<dbReference type="Pfam" id="PF05045">
    <property type="entry name" value="RgpF"/>
    <property type="match status" value="1"/>
</dbReference>
<keyword evidence="4" id="KW-0808">Transferase</keyword>
<dbReference type="AlphaFoldDB" id="A0A161IMR0"/>
<evidence type="ECO:0000313" key="7">
    <source>
        <dbReference type="EMBL" id="ANC31910.1"/>
    </source>
</evidence>
<name>A0A161IMR0_9MICO</name>
<dbReference type="KEGG" id="ido:I598_2370"/>
<keyword evidence="8" id="KW-1185">Reference proteome</keyword>
<evidence type="ECO:0000256" key="3">
    <source>
        <dbReference type="ARBA" id="ARBA00022475"/>
    </source>
</evidence>
<evidence type="ECO:0000256" key="6">
    <source>
        <dbReference type="ARBA" id="ARBA00023136"/>
    </source>
</evidence>
<dbReference type="InterPro" id="IPR007739">
    <property type="entry name" value="RgpF"/>
</dbReference>
<evidence type="ECO:0000256" key="5">
    <source>
        <dbReference type="ARBA" id="ARBA00022944"/>
    </source>
</evidence>
<dbReference type="GO" id="GO:0047355">
    <property type="term" value="F:CDP-glycerol glycerophosphotransferase activity"/>
    <property type="evidence" value="ECO:0007669"/>
    <property type="project" value="InterPro"/>
</dbReference>
<reference evidence="7 8" key="1">
    <citation type="submission" date="2016-01" db="EMBL/GenBank/DDBJ databases">
        <title>Complete genome sequence of a soil Actinobacterium, Isoptericola dokdonensis DS-3.</title>
        <authorList>
            <person name="Kwon S.-K."/>
            <person name="Kim J.F."/>
        </authorList>
    </citation>
    <scope>NUCLEOTIDE SEQUENCE [LARGE SCALE GENOMIC DNA]</scope>
    <source>
        <strain evidence="7 8">DS-3</strain>
    </source>
</reference>
<evidence type="ECO:0000256" key="1">
    <source>
        <dbReference type="ARBA" id="ARBA00004202"/>
    </source>
</evidence>
<keyword evidence="3" id="KW-1003">Cell membrane</keyword>
<organism evidence="7 8">
    <name type="scientific">Isoptericola dokdonensis DS-3</name>
    <dbReference type="NCBI Taxonomy" id="1300344"/>
    <lineage>
        <taxon>Bacteria</taxon>
        <taxon>Bacillati</taxon>
        <taxon>Actinomycetota</taxon>
        <taxon>Actinomycetes</taxon>
        <taxon>Micrococcales</taxon>
        <taxon>Promicromonosporaceae</taxon>
        <taxon>Isoptericola</taxon>
    </lineage>
</organism>
<dbReference type="STRING" id="1300344.I598_2370"/>
<dbReference type="Gene3D" id="3.40.50.12580">
    <property type="match status" value="1"/>
</dbReference>
<proteinExistence type="inferred from homology"/>
<dbReference type="GO" id="GO:0005886">
    <property type="term" value="C:plasma membrane"/>
    <property type="evidence" value="ECO:0007669"/>
    <property type="project" value="UniProtKB-SubCell"/>
</dbReference>
<dbReference type="Proteomes" id="UP000076794">
    <property type="component" value="Chromosome"/>
</dbReference>
<dbReference type="InterPro" id="IPR007554">
    <property type="entry name" value="Glycerophosphate_synth"/>
</dbReference>
<dbReference type="PATRIC" id="fig|1300344.3.peg.2379"/>
<protein>
    <submittedName>
        <fullName evidence="7">Rhamnan synthesis protein F</fullName>
    </submittedName>
</protein>
<dbReference type="RefSeq" id="WP_068203119.1">
    <property type="nucleotide sequence ID" value="NZ_CP014209.1"/>
</dbReference>